<dbReference type="Proteomes" id="UP001178507">
    <property type="component" value="Unassembled WGS sequence"/>
</dbReference>
<feature type="repeat" description="PPR" evidence="3">
    <location>
        <begin position="956"/>
        <end position="990"/>
    </location>
</feature>
<dbReference type="EMBL" id="CAUJNA010003596">
    <property type="protein sequence ID" value="CAJ1405683.1"/>
    <property type="molecule type" value="Genomic_DNA"/>
</dbReference>
<dbReference type="GO" id="GO:0005524">
    <property type="term" value="F:ATP binding"/>
    <property type="evidence" value="ECO:0007669"/>
    <property type="project" value="InterPro"/>
</dbReference>
<sequence>MWLFSGWDQTACKPCAVANVTADTVRVDAALLQRQAEAAEATQTGAEVWATRFPPEFATQGAMQSKLQSQHEVQRVDSRVPPGVSMHESSGTEEEVPGSEVASPQGCSLAQKRLKGIKGDAGAAVGTALRWVGLSELALEYPYEDLAAATDHFSPEHRLGAGGVGAVYRGKLRGATEVAIKVLADMGGVEGFEDEVRVLSRFRHPHLVTLMGFGQREGQKYLVYELMPGGDVEGKLRQSRAWLEQHMKGAAVPQAPFPWQQRLQVALGAAKGLAHMVGSTPKTFHRDIKPANILLDADGTPKMADFGEGLRCLPAFLEGGRFAQGSGKKKKGAMPQPATTTCWLPSESSLKRESFNDLVRHRVTNAPMLLMKANVMGRTAMMAFPAVGDRSHLSTAPVKGSRRRSSSLSSIGMKSLRFSIKSQDGLGSIRQGTPVAEQRSGSSRFGFMPPDAGRIERKDSPLSPWLLSQVEAVYRTMDENADGRLTRSEAQRFFRRFGQISSLAMFSEVDEDGDGEILLSEWRRFWEQVKENGYSEADLAEELQLLKEGGWVDFLDDRNVSVNSRNARVRCGSPMGIGMSKDMLPAGPASSVRARPSTTASPKGDVRIARSGAAQRALLVSGIAIGCSKSLRPTRKRAVGKVPRLGADGQDLAQVVALAKSHSAVQSLSLLRKALANTRCDANTLNAVLTACAKKGGSADDVLNEMQKAQAPVDTVSFNIAINACAQRGDPELAEQWLDRLDAATLQPDTVSYNGLLKACARANRADRSESWMREMGRRSLRPSVQSFGSLLDACAKAGQLQRAERWLREMQRSRLQPNQHCYTSLLSGAAKQGDVHRAEGWMRAMEEDGLADAVSYGSMLKACGSSGSEKAEWWFQQMLQSGVRANTIMLCSLLDAFAARGDVRSAERWLSPPPSDLQLDLPCYGAMLKACANAGDVEAAERWLQRLLGSGLEPNSTVFNSLLHACARSSQAQKAGEWFDAMLAANCSPDAVTFGSLVNANATCSASAEAWFRRMRSMNIPATVEILNSVISACAQAGDPVRAEQWLKRAHSLQVEPDAVSFNGVIHACGVSGEMERAEGWLHEMTPRRLDDIVTYNSLINACAEHFDPARAEYWLEQMLKRRLAPNEKSYGSILKAFVRMGDDDKAESWLERMRQAGSSLAAELGGSLQDGHTRTGSPLRKVMAGLQECILGRYGFRAHRHSQNVAGAQHGPSLPHSATSWEHALW</sequence>
<feature type="region of interest" description="Disordered" evidence="4">
    <location>
        <begin position="585"/>
        <end position="605"/>
    </location>
</feature>
<feature type="domain" description="Protein kinase" evidence="5">
    <location>
        <begin position="153"/>
        <end position="494"/>
    </location>
</feature>
<feature type="region of interest" description="Disordered" evidence="4">
    <location>
        <begin position="427"/>
        <end position="453"/>
    </location>
</feature>
<protein>
    <submittedName>
        <fullName evidence="7">Uncharacterized protein</fullName>
    </submittedName>
</protein>
<dbReference type="InterPro" id="IPR002048">
    <property type="entry name" value="EF_hand_dom"/>
</dbReference>
<dbReference type="InterPro" id="IPR033443">
    <property type="entry name" value="PROP1-like_PPR_dom"/>
</dbReference>
<dbReference type="InterPro" id="IPR000719">
    <property type="entry name" value="Prot_kinase_dom"/>
</dbReference>
<dbReference type="PROSITE" id="PS50011">
    <property type="entry name" value="PROTEIN_KINASE_DOM"/>
    <property type="match status" value="1"/>
</dbReference>
<evidence type="ECO:0000313" key="7">
    <source>
        <dbReference type="EMBL" id="CAJ1405683.1"/>
    </source>
</evidence>
<dbReference type="SUPFAM" id="SSF47473">
    <property type="entry name" value="EF-hand"/>
    <property type="match status" value="1"/>
</dbReference>
<evidence type="ECO:0000256" key="4">
    <source>
        <dbReference type="SAM" id="MobiDB-lite"/>
    </source>
</evidence>
<name>A0AA36NKA3_9DINO</name>
<comment type="caution">
    <text evidence="7">The sequence shown here is derived from an EMBL/GenBank/DDBJ whole genome shotgun (WGS) entry which is preliminary data.</text>
</comment>
<dbReference type="Pfam" id="PF01535">
    <property type="entry name" value="PPR"/>
    <property type="match status" value="4"/>
</dbReference>
<dbReference type="Gene3D" id="1.25.40.10">
    <property type="entry name" value="Tetratricopeptide repeat domain"/>
    <property type="match status" value="4"/>
</dbReference>
<keyword evidence="1" id="KW-0677">Repeat</keyword>
<dbReference type="InterPro" id="IPR002885">
    <property type="entry name" value="PPR_rpt"/>
</dbReference>
<reference evidence="7" key="1">
    <citation type="submission" date="2023-08" db="EMBL/GenBank/DDBJ databases">
        <authorList>
            <person name="Chen Y."/>
            <person name="Shah S."/>
            <person name="Dougan E. K."/>
            <person name="Thang M."/>
            <person name="Chan C."/>
        </authorList>
    </citation>
    <scope>NUCLEOTIDE SEQUENCE</scope>
</reference>
<dbReference type="InterPro" id="IPR011990">
    <property type="entry name" value="TPR-like_helical_dom_sf"/>
</dbReference>
<feature type="repeat" description="PPR" evidence="3">
    <location>
        <begin position="921"/>
        <end position="955"/>
    </location>
</feature>
<dbReference type="Gene3D" id="1.10.238.10">
    <property type="entry name" value="EF-hand"/>
    <property type="match status" value="1"/>
</dbReference>
<dbReference type="PANTHER" id="PTHR47447:SF23">
    <property type="entry name" value="PENTACOTRIPEPTIDE-REPEAT REGION OF PRORP DOMAIN-CONTAINING PROTEIN"/>
    <property type="match status" value="1"/>
</dbReference>
<dbReference type="InterPro" id="IPR011992">
    <property type="entry name" value="EF-hand-dom_pair"/>
</dbReference>
<dbReference type="InterPro" id="IPR011009">
    <property type="entry name" value="Kinase-like_dom_sf"/>
</dbReference>
<feature type="repeat" description="PPR" evidence="3">
    <location>
        <begin position="819"/>
        <end position="853"/>
    </location>
</feature>
<feature type="domain" description="EF-hand" evidence="6">
    <location>
        <begin position="465"/>
        <end position="500"/>
    </location>
</feature>
<feature type="repeat" description="PPR" evidence="3">
    <location>
        <begin position="784"/>
        <end position="818"/>
    </location>
</feature>
<accession>A0AA36NKA3</accession>
<keyword evidence="8" id="KW-1185">Reference proteome</keyword>
<feature type="repeat" description="PPR" evidence="3">
    <location>
        <begin position="714"/>
        <end position="748"/>
    </location>
</feature>
<feature type="repeat" description="PPR" evidence="3">
    <location>
        <begin position="1093"/>
        <end position="1127"/>
    </location>
</feature>
<dbReference type="AlphaFoldDB" id="A0AA36NKA3"/>
<dbReference type="GO" id="GO:0004672">
    <property type="term" value="F:protein kinase activity"/>
    <property type="evidence" value="ECO:0007669"/>
    <property type="project" value="InterPro"/>
</dbReference>
<feature type="domain" description="EF-hand" evidence="6">
    <location>
        <begin position="504"/>
        <end position="532"/>
    </location>
</feature>
<dbReference type="Pfam" id="PF17177">
    <property type="entry name" value="PPR_long"/>
    <property type="match status" value="1"/>
</dbReference>
<dbReference type="Pfam" id="PF13041">
    <property type="entry name" value="PPR_2"/>
    <property type="match status" value="2"/>
</dbReference>
<evidence type="ECO:0000313" key="8">
    <source>
        <dbReference type="Proteomes" id="UP001178507"/>
    </source>
</evidence>
<dbReference type="Gene3D" id="3.30.200.20">
    <property type="entry name" value="Phosphorylase Kinase, domain 1"/>
    <property type="match status" value="1"/>
</dbReference>
<dbReference type="PANTHER" id="PTHR47447">
    <property type="entry name" value="OS03G0856100 PROTEIN"/>
    <property type="match status" value="1"/>
</dbReference>
<dbReference type="PROSITE" id="PS51375">
    <property type="entry name" value="PPR"/>
    <property type="match status" value="8"/>
</dbReference>
<dbReference type="InterPro" id="IPR001245">
    <property type="entry name" value="Ser-Thr/Tyr_kinase_cat_dom"/>
</dbReference>
<organism evidence="7 8">
    <name type="scientific">Effrenium voratum</name>
    <dbReference type="NCBI Taxonomy" id="2562239"/>
    <lineage>
        <taxon>Eukaryota</taxon>
        <taxon>Sar</taxon>
        <taxon>Alveolata</taxon>
        <taxon>Dinophyceae</taxon>
        <taxon>Suessiales</taxon>
        <taxon>Symbiodiniaceae</taxon>
        <taxon>Effrenium</taxon>
    </lineage>
</organism>
<dbReference type="NCBIfam" id="TIGR00756">
    <property type="entry name" value="PPR"/>
    <property type="match status" value="8"/>
</dbReference>
<feature type="repeat" description="PPR" evidence="3">
    <location>
        <begin position="1128"/>
        <end position="1162"/>
    </location>
</feature>
<dbReference type="PROSITE" id="PS50222">
    <property type="entry name" value="EF_HAND_2"/>
    <property type="match status" value="2"/>
</dbReference>
<dbReference type="Pfam" id="PF07714">
    <property type="entry name" value="PK_Tyr_Ser-Thr"/>
    <property type="match status" value="1"/>
</dbReference>
<dbReference type="SUPFAM" id="SSF56112">
    <property type="entry name" value="Protein kinase-like (PK-like)"/>
    <property type="match status" value="1"/>
</dbReference>
<feature type="region of interest" description="Disordered" evidence="4">
    <location>
        <begin position="62"/>
        <end position="104"/>
    </location>
</feature>
<feature type="compositionally biased region" description="Polar residues" evidence="4">
    <location>
        <begin position="62"/>
        <end position="71"/>
    </location>
</feature>
<evidence type="ECO:0000256" key="1">
    <source>
        <dbReference type="ARBA" id="ARBA00022737"/>
    </source>
</evidence>
<dbReference type="CDD" id="cd00051">
    <property type="entry name" value="EFh"/>
    <property type="match status" value="1"/>
</dbReference>
<dbReference type="SUPFAM" id="SSF81901">
    <property type="entry name" value="HCP-like"/>
    <property type="match status" value="1"/>
</dbReference>
<dbReference type="GO" id="GO:0005509">
    <property type="term" value="F:calcium ion binding"/>
    <property type="evidence" value="ECO:0007669"/>
    <property type="project" value="InterPro"/>
</dbReference>
<evidence type="ECO:0000259" key="5">
    <source>
        <dbReference type="PROSITE" id="PS50011"/>
    </source>
</evidence>
<dbReference type="SMART" id="SM00054">
    <property type="entry name" value="EFh"/>
    <property type="match status" value="2"/>
</dbReference>
<dbReference type="Gene3D" id="1.10.510.10">
    <property type="entry name" value="Transferase(Phosphotransferase) domain 1"/>
    <property type="match status" value="1"/>
</dbReference>
<evidence type="ECO:0000256" key="3">
    <source>
        <dbReference type="PROSITE-ProRule" id="PRU00708"/>
    </source>
</evidence>
<evidence type="ECO:0000259" key="6">
    <source>
        <dbReference type="PROSITE" id="PS50222"/>
    </source>
</evidence>
<evidence type="ECO:0000256" key="2">
    <source>
        <dbReference type="ARBA" id="ARBA00024334"/>
    </source>
</evidence>
<feature type="repeat" description="PPR" evidence="3">
    <location>
        <begin position="749"/>
        <end position="783"/>
    </location>
</feature>
<dbReference type="SMART" id="SM00220">
    <property type="entry name" value="S_TKc"/>
    <property type="match status" value="1"/>
</dbReference>
<proteinExistence type="inferred from homology"/>
<comment type="similarity">
    <text evidence="2">Belongs to the protein kinase superfamily. Ser/Thr protein kinase family. CDPK subfamily.</text>
</comment>
<gene>
    <name evidence="7" type="ORF">EVOR1521_LOCUS27834</name>
</gene>
<feature type="region of interest" description="Disordered" evidence="4">
    <location>
        <begin position="1208"/>
        <end position="1228"/>
    </location>
</feature>